<keyword evidence="1" id="KW-1133">Transmembrane helix</keyword>
<dbReference type="Proteomes" id="UP000625976">
    <property type="component" value="Unassembled WGS sequence"/>
</dbReference>
<comment type="caution">
    <text evidence="2">The sequence shown here is derived from an EMBL/GenBank/DDBJ whole genome shotgun (WGS) entry which is preliminary data.</text>
</comment>
<evidence type="ECO:0000313" key="2">
    <source>
        <dbReference type="EMBL" id="GGG46675.1"/>
    </source>
</evidence>
<dbReference type="AlphaFoldDB" id="A0A917LNV9"/>
<reference evidence="2" key="1">
    <citation type="journal article" date="2014" name="Int. J. Syst. Evol. Microbiol.">
        <title>Complete genome sequence of Corynebacterium casei LMG S-19264T (=DSM 44701T), isolated from a smear-ripened cheese.</title>
        <authorList>
            <consortium name="US DOE Joint Genome Institute (JGI-PGF)"/>
            <person name="Walter F."/>
            <person name="Albersmeier A."/>
            <person name="Kalinowski J."/>
            <person name="Ruckert C."/>
        </authorList>
    </citation>
    <scope>NUCLEOTIDE SEQUENCE</scope>
    <source>
        <strain evidence="2">CGMCC 1.12751</strain>
    </source>
</reference>
<protein>
    <submittedName>
        <fullName evidence="2">Uncharacterized protein</fullName>
    </submittedName>
</protein>
<evidence type="ECO:0000256" key="1">
    <source>
        <dbReference type="SAM" id="Phobius"/>
    </source>
</evidence>
<feature type="transmembrane region" description="Helical" evidence="1">
    <location>
        <begin position="21"/>
        <end position="41"/>
    </location>
</feature>
<organism evidence="2 3">
    <name type="scientific">Bizionia arctica</name>
    <dbReference type="NCBI Taxonomy" id="1495645"/>
    <lineage>
        <taxon>Bacteria</taxon>
        <taxon>Pseudomonadati</taxon>
        <taxon>Bacteroidota</taxon>
        <taxon>Flavobacteriia</taxon>
        <taxon>Flavobacteriales</taxon>
        <taxon>Flavobacteriaceae</taxon>
        <taxon>Bizionia</taxon>
    </lineage>
</organism>
<gene>
    <name evidence="2" type="ORF">GCM10010976_17670</name>
</gene>
<accession>A0A917LNV9</accession>
<sequence length="128" mass="14868">MKSADTSTHFSNTKNNMNNELILIITVSFPVLLLIVFYFWLSKRKKRHAVTLKSDWIKFEKAITQKHINGIIKYGTELILNENLTDSQLKIMKESVGELVGEHSQLENLNNLIYNKFLHWNRDYGGTA</sequence>
<proteinExistence type="predicted"/>
<keyword evidence="3" id="KW-1185">Reference proteome</keyword>
<keyword evidence="1" id="KW-0472">Membrane</keyword>
<keyword evidence="1" id="KW-0812">Transmembrane</keyword>
<dbReference type="EMBL" id="BMFQ01000002">
    <property type="protein sequence ID" value="GGG46675.1"/>
    <property type="molecule type" value="Genomic_DNA"/>
</dbReference>
<name>A0A917LNV9_9FLAO</name>
<evidence type="ECO:0000313" key="3">
    <source>
        <dbReference type="Proteomes" id="UP000625976"/>
    </source>
</evidence>
<reference evidence="2" key="2">
    <citation type="submission" date="2020-09" db="EMBL/GenBank/DDBJ databases">
        <authorList>
            <person name="Sun Q."/>
            <person name="Zhou Y."/>
        </authorList>
    </citation>
    <scope>NUCLEOTIDE SEQUENCE</scope>
    <source>
        <strain evidence="2">CGMCC 1.12751</strain>
    </source>
</reference>